<proteinExistence type="predicted"/>
<evidence type="ECO:0000313" key="1">
    <source>
        <dbReference type="EMBL" id="KFN90345.1"/>
    </source>
</evidence>
<organism evidence="1 2">
    <name type="scientific">Tetragenococcus muriaticus 3MR10-3</name>
    <dbReference type="NCBI Taxonomy" id="1302648"/>
    <lineage>
        <taxon>Bacteria</taxon>
        <taxon>Bacillati</taxon>
        <taxon>Bacillota</taxon>
        <taxon>Bacilli</taxon>
        <taxon>Lactobacillales</taxon>
        <taxon>Enterococcaceae</taxon>
        <taxon>Tetragenococcus</taxon>
    </lineage>
</organism>
<evidence type="ECO:0000313" key="2">
    <source>
        <dbReference type="Proteomes" id="UP000029381"/>
    </source>
</evidence>
<dbReference type="PATRIC" id="fig|1302648.3.peg.1512"/>
<dbReference type="EMBL" id="JPVT01000163">
    <property type="protein sequence ID" value="KFN90345.1"/>
    <property type="molecule type" value="Genomic_DNA"/>
</dbReference>
<dbReference type="AlphaFoldDB" id="A0A091C0X3"/>
<protein>
    <submittedName>
        <fullName evidence="1">Uncharacterized protein</fullName>
    </submittedName>
</protein>
<dbReference type="Proteomes" id="UP000029381">
    <property type="component" value="Unassembled WGS sequence"/>
</dbReference>
<comment type="caution">
    <text evidence="1">The sequence shown here is derived from an EMBL/GenBank/DDBJ whole genome shotgun (WGS) entry which is preliminary data.</text>
</comment>
<accession>A0A091C0X3</accession>
<sequence>MKLGENLKEKVIEAAETIYDVSKKDVQVNVGKKGVEVKEKRPTRQRIKWQAKIR</sequence>
<reference evidence="1 2" key="1">
    <citation type="submission" date="2014-08" db="EMBL/GenBank/DDBJ databases">
        <title>Genome sequence of Tetragenococcus muriaticus.</title>
        <authorList>
            <person name="Chuea-nongthon C."/>
            <person name="Rodtong S."/>
            <person name="Yongsawatdigul J."/>
            <person name="Steele J.L."/>
            <person name="Liu X.-y."/>
            <person name="Speers J."/>
            <person name="Glasner J.D."/>
            <person name="Neeno-Eckwall E.C."/>
        </authorList>
    </citation>
    <scope>NUCLEOTIDE SEQUENCE [LARGE SCALE GENOMIC DNA]</scope>
    <source>
        <strain evidence="1 2">3MR10-3</strain>
    </source>
</reference>
<dbReference type="RefSeq" id="WP_169357982.1">
    <property type="nucleotide sequence ID" value="NZ_JPVT01000163.1"/>
</dbReference>
<name>A0A091C0X3_9ENTE</name>
<gene>
    <name evidence="1" type="ORF">TMU3MR103_1546</name>
</gene>
<keyword evidence="2" id="KW-1185">Reference proteome</keyword>